<organism evidence="7 8">
    <name type="scientific">Pseudomonas weihenstephanensis</name>
    <dbReference type="NCBI Taxonomy" id="1608994"/>
    <lineage>
        <taxon>Bacteria</taxon>
        <taxon>Pseudomonadati</taxon>
        <taxon>Pseudomonadota</taxon>
        <taxon>Gammaproteobacteria</taxon>
        <taxon>Pseudomonadales</taxon>
        <taxon>Pseudomonadaceae</taxon>
        <taxon>Pseudomonas</taxon>
    </lineage>
</organism>
<evidence type="ECO:0000256" key="5">
    <source>
        <dbReference type="ARBA" id="ARBA00023004"/>
    </source>
</evidence>
<keyword evidence="3" id="KW-0223">Dioxygenase</keyword>
<protein>
    <submittedName>
        <fullName evidence="7">DNA oxidative demethylase AlkB</fullName>
        <ecNumber evidence="7">1.14.11.33</ecNumber>
    </submittedName>
</protein>
<dbReference type="Pfam" id="PF13532">
    <property type="entry name" value="2OG-FeII_Oxy_2"/>
    <property type="match status" value="1"/>
</dbReference>
<dbReference type="NCBIfam" id="NF011930">
    <property type="entry name" value="PRK15401.1"/>
    <property type="match status" value="1"/>
</dbReference>
<reference evidence="7 8" key="1">
    <citation type="submission" date="2020-01" db="EMBL/GenBank/DDBJ databases">
        <title>Comparative genomics of meat spoilage bacteria.</title>
        <authorList>
            <person name="Hilgarth M."/>
            <person name="Vogel R.F."/>
        </authorList>
    </citation>
    <scope>NUCLEOTIDE SEQUENCE [LARGE SCALE GENOMIC DNA]</scope>
    <source>
        <strain evidence="7 8">TMW2.2077</strain>
    </source>
</reference>
<gene>
    <name evidence="7" type="primary">alkB</name>
    <name evidence="7" type="ORF">GYN02_17035</name>
</gene>
<dbReference type="Proteomes" id="UP000809529">
    <property type="component" value="Unassembled WGS sequence"/>
</dbReference>
<name>A0ABS1ZK76_9PSED</name>
<dbReference type="RefSeq" id="WP_203303400.1">
    <property type="nucleotide sequence ID" value="NZ_JAAEBW010000010.1"/>
</dbReference>
<evidence type="ECO:0000313" key="8">
    <source>
        <dbReference type="Proteomes" id="UP000809529"/>
    </source>
</evidence>
<feature type="domain" description="Fe2OG dioxygenase" evidence="6">
    <location>
        <begin position="118"/>
        <end position="218"/>
    </location>
</feature>
<dbReference type="InterPro" id="IPR004574">
    <property type="entry name" value="Alkb"/>
</dbReference>
<evidence type="ECO:0000256" key="2">
    <source>
        <dbReference type="ARBA" id="ARBA00022723"/>
    </source>
</evidence>
<dbReference type="EC" id="1.14.11.33" evidence="7"/>
<dbReference type="GO" id="GO:0035516">
    <property type="term" value="F:broad specificity oxidative DNA demethylase activity"/>
    <property type="evidence" value="ECO:0007669"/>
    <property type="project" value="UniProtKB-EC"/>
</dbReference>
<proteinExistence type="predicted"/>
<dbReference type="InterPro" id="IPR037151">
    <property type="entry name" value="AlkB-like_sf"/>
</dbReference>
<comment type="caution">
    <text evidence="7">The sequence shown here is derived from an EMBL/GenBank/DDBJ whole genome shotgun (WGS) entry which is preliminary data.</text>
</comment>
<evidence type="ECO:0000259" key="6">
    <source>
        <dbReference type="PROSITE" id="PS51471"/>
    </source>
</evidence>
<dbReference type="PANTHER" id="PTHR16557">
    <property type="entry name" value="ALKYLATED DNA REPAIR PROTEIN ALKB-RELATED"/>
    <property type="match status" value="1"/>
</dbReference>
<dbReference type="InterPro" id="IPR005123">
    <property type="entry name" value="Oxoglu/Fe-dep_dioxygenase_dom"/>
</dbReference>
<dbReference type="Gene3D" id="2.60.120.590">
    <property type="entry name" value="Alpha-ketoglutarate-dependent dioxygenase AlkB-like"/>
    <property type="match status" value="1"/>
</dbReference>
<dbReference type="SUPFAM" id="SSF51197">
    <property type="entry name" value="Clavaminate synthase-like"/>
    <property type="match status" value="1"/>
</dbReference>
<keyword evidence="8" id="KW-1185">Reference proteome</keyword>
<evidence type="ECO:0000256" key="4">
    <source>
        <dbReference type="ARBA" id="ARBA00023002"/>
    </source>
</evidence>
<dbReference type="PANTHER" id="PTHR16557:SF2">
    <property type="entry name" value="NUCLEIC ACID DIOXYGENASE ALKBH1"/>
    <property type="match status" value="1"/>
</dbReference>
<dbReference type="InterPro" id="IPR027450">
    <property type="entry name" value="AlkB-like"/>
</dbReference>
<keyword evidence="4 7" id="KW-0560">Oxidoreductase</keyword>
<dbReference type="PROSITE" id="PS51471">
    <property type="entry name" value="FE2OG_OXY"/>
    <property type="match status" value="1"/>
</dbReference>
<accession>A0ABS1ZK76</accession>
<evidence type="ECO:0000313" key="7">
    <source>
        <dbReference type="EMBL" id="MBM1196874.1"/>
    </source>
</evidence>
<keyword evidence="5" id="KW-0408">Iron</keyword>
<evidence type="ECO:0000256" key="1">
    <source>
        <dbReference type="ARBA" id="ARBA00001954"/>
    </source>
</evidence>
<sequence>MSFDLFAEQDLQQPARIEKISEQAFVLRGFALPWVDTLLTALEQVLTQAPFRQMQTPGGYIMSARLSSCGDLGWTTDLAGYRYSALDPLTGARWPAMPDPFLKLAEAAAHAAGFDHFAPDACLINTYAPGAKMSLHQDKNERTYTAPIVSISLGLPAIFLFGGFERNDPTQRISLFHGDIVVWGGDDRLRFHGVLPIKPGHHSLLGEQRINITLRKAGSIACPDECV</sequence>
<keyword evidence="2" id="KW-0479">Metal-binding</keyword>
<comment type="cofactor">
    <cofactor evidence="1">
        <name>Fe(2+)</name>
        <dbReference type="ChEBI" id="CHEBI:29033"/>
    </cofactor>
</comment>
<dbReference type="EMBL" id="JAAEBW010000010">
    <property type="protein sequence ID" value="MBM1196874.1"/>
    <property type="molecule type" value="Genomic_DNA"/>
</dbReference>
<evidence type="ECO:0000256" key="3">
    <source>
        <dbReference type="ARBA" id="ARBA00022964"/>
    </source>
</evidence>